<dbReference type="InterPro" id="IPR046817">
    <property type="entry name" value="MmeI_N"/>
</dbReference>
<gene>
    <name evidence="2" type="ORF">SAMN05443547_2694</name>
</gene>
<protein>
    <recommendedName>
        <fullName evidence="1">MmeI-like N-terminal domain-containing protein</fullName>
    </recommendedName>
</protein>
<sequence length="64" mass="7473">MALSWNEIKDRAVKFSKEWKDTTNEEADAKPFLDAFFDVFGITRKKIGTFEHRVKKLSDAGFLF</sequence>
<reference evidence="3" key="1">
    <citation type="submission" date="2016-12" db="EMBL/GenBank/DDBJ databases">
        <authorList>
            <person name="Varghese N."/>
            <person name="Submissions S."/>
        </authorList>
    </citation>
    <scope>NUCLEOTIDE SEQUENCE [LARGE SCALE GENOMIC DNA]</scope>
    <source>
        <strain evidence="3">DSM 18830</strain>
    </source>
</reference>
<dbReference type="RefSeq" id="WP_200778627.1">
    <property type="nucleotide sequence ID" value="NZ_CBCSEA010000014.1"/>
</dbReference>
<name>A0A1M7ZZL4_9FLAO</name>
<dbReference type="EMBL" id="FRYK01000007">
    <property type="protein sequence ID" value="SHO74303.1"/>
    <property type="molecule type" value="Genomic_DNA"/>
</dbReference>
<dbReference type="STRING" id="416016.SAMN05443547_2694"/>
<dbReference type="Proteomes" id="UP000184611">
    <property type="component" value="Unassembled WGS sequence"/>
</dbReference>
<evidence type="ECO:0000313" key="2">
    <source>
        <dbReference type="EMBL" id="SHO74303.1"/>
    </source>
</evidence>
<feature type="domain" description="MmeI-like N-terminal" evidence="1">
    <location>
        <begin position="11"/>
        <end position="61"/>
    </location>
</feature>
<proteinExistence type="predicted"/>
<dbReference type="Pfam" id="PF20464">
    <property type="entry name" value="MmeI_N"/>
    <property type="match status" value="1"/>
</dbReference>
<evidence type="ECO:0000259" key="1">
    <source>
        <dbReference type="Pfam" id="PF20464"/>
    </source>
</evidence>
<dbReference type="AlphaFoldDB" id="A0A1M7ZZL4"/>
<organism evidence="2 3">
    <name type="scientific">Flavobacterium cucumis</name>
    <dbReference type="NCBI Taxonomy" id="416016"/>
    <lineage>
        <taxon>Bacteria</taxon>
        <taxon>Pseudomonadati</taxon>
        <taxon>Bacteroidota</taxon>
        <taxon>Flavobacteriia</taxon>
        <taxon>Flavobacteriales</taxon>
        <taxon>Flavobacteriaceae</taxon>
        <taxon>Flavobacterium</taxon>
    </lineage>
</organism>
<accession>A0A1M7ZZL4</accession>
<keyword evidence="3" id="KW-1185">Reference proteome</keyword>
<evidence type="ECO:0000313" key="3">
    <source>
        <dbReference type="Proteomes" id="UP000184611"/>
    </source>
</evidence>